<dbReference type="GO" id="GO:0009228">
    <property type="term" value="P:thiamine biosynthetic process"/>
    <property type="evidence" value="ECO:0007669"/>
    <property type="project" value="UniProtKB-KW"/>
</dbReference>
<evidence type="ECO:0000256" key="10">
    <source>
        <dbReference type="RuleBase" id="RU003826"/>
    </source>
</evidence>
<feature type="domain" description="Thiamine phosphate synthase/TenI" evidence="12">
    <location>
        <begin position="11"/>
        <end position="195"/>
    </location>
</feature>
<comment type="function">
    <text evidence="9">Condenses 4-methyl-5-(beta-hydroxyethyl)thiazole monophosphate (THZ-P) and 2-methyl-4-amino-5-hydroxymethyl pyrimidine pyrophosphate (HMP-PP) to form thiamine monophosphate (TMP).</text>
</comment>
<dbReference type="PANTHER" id="PTHR20857:SF15">
    <property type="entry name" value="THIAMINE-PHOSPHATE SYNTHASE"/>
    <property type="match status" value="1"/>
</dbReference>
<dbReference type="PANTHER" id="PTHR20857">
    <property type="entry name" value="THIAMINE-PHOSPHATE PYROPHOSPHORYLASE"/>
    <property type="match status" value="1"/>
</dbReference>
<keyword evidence="4 9" id="KW-0460">Magnesium</keyword>
<dbReference type="EMBL" id="JAAXPO010000007">
    <property type="protein sequence ID" value="NKZ18919.1"/>
    <property type="molecule type" value="Genomic_DNA"/>
</dbReference>
<dbReference type="GO" id="GO:0000287">
    <property type="term" value="F:magnesium ion binding"/>
    <property type="evidence" value="ECO:0007669"/>
    <property type="project" value="UniProtKB-UniRule"/>
</dbReference>
<dbReference type="NCBIfam" id="TIGR00693">
    <property type="entry name" value="thiE"/>
    <property type="match status" value="1"/>
</dbReference>
<protein>
    <recommendedName>
        <fullName evidence="9">Thiamine-phosphate synthase</fullName>
        <shortName evidence="9">TP synthase</shortName>
        <shortName evidence="9">TPS</shortName>
        <ecNumber evidence="9">2.5.1.3</ecNumber>
    </recommendedName>
    <alternativeName>
        <fullName evidence="9">Thiamine-phosphate pyrophosphorylase</fullName>
        <shortName evidence="9">TMP pyrophosphorylase</shortName>
        <shortName evidence="9">TMP-PPase</shortName>
    </alternativeName>
</protein>
<name>A0A846ZGK6_9LACO</name>
<evidence type="ECO:0000256" key="7">
    <source>
        <dbReference type="ARBA" id="ARBA00047851"/>
    </source>
</evidence>
<dbReference type="InterPro" id="IPR013785">
    <property type="entry name" value="Aldolase_TIM"/>
</dbReference>
<dbReference type="GO" id="GO:0005737">
    <property type="term" value="C:cytoplasm"/>
    <property type="evidence" value="ECO:0007669"/>
    <property type="project" value="TreeGrafter"/>
</dbReference>
<sequence>MIFDAHMLARYFVLGTQDVRDEAKFFEVLTAALQSGITLFQYREKGPGALIGTDKLRVAQKVRALTHQYHVPLVIDDDIALAHAVQADGVHFGQGDGAPEKNIQQAGALFVGVSVSTPQEYARIADLSGIDHIGIGPVYLTHSKADAKPAIGTAGLQAIAEMSRWPSVAIGGITLENLAAVLNTDVAGAAVISMISQSDDIAQTLQFWQTLSTKKEP</sequence>
<dbReference type="AlphaFoldDB" id="A0A846ZGK6"/>
<keyword evidence="3 9" id="KW-0479">Metal-binding</keyword>
<evidence type="ECO:0000313" key="13">
    <source>
        <dbReference type="EMBL" id="NKZ18919.1"/>
    </source>
</evidence>
<gene>
    <name evidence="9" type="primary">thiE</name>
    <name evidence="13" type="ORF">HF966_07000</name>
</gene>
<evidence type="ECO:0000256" key="6">
    <source>
        <dbReference type="ARBA" id="ARBA00047334"/>
    </source>
</evidence>
<feature type="binding site" evidence="9">
    <location>
        <position position="144"/>
    </location>
    <ligand>
        <name>4-amino-2-methyl-5-(diphosphooxymethyl)pyrimidine</name>
        <dbReference type="ChEBI" id="CHEBI:57841"/>
    </ligand>
</feature>
<accession>A0A846ZGK6</accession>
<dbReference type="CDD" id="cd00564">
    <property type="entry name" value="TMP_TenI"/>
    <property type="match status" value="1"/>
</dbReference>
<organism evidence="13 14">
    <name type="scientific">Leuconostoc holzapfelii</name>
    <dbReference type="NCBI Taxonomy" id="434464"/>
    <lineage>
        <taxon>Bacteria</taxon>
        <taxon>Bacillati</taxon>
        <taxon>Bacillota</taxon>
        <taxon>Bacilli</taxon>
        <taxon>Lactobacillales</taxon>
        <taxon>Lactobacillaceae</taxon>
        <taxon>Leuconostoc</taxon>
    </lineage>
</organism>
<dbReference type="GO" id="GO:0009229">
    <property type="term" value="P:thiamine diphosphate biosynthetic process"/>
    <property type="evidence" value="ECO:0007669"/>
    <property type="project" value="UniProtKB-UniRule"/>
</dbReference>
<feature type="binding site" evidence="9">
    <location>
        <position position="114"/>
    </location>
    <ligand>
        <name>4-amino-2-methyl-5-(diphosphooxymethyl)pyrimidine</name>
        <dbReference type="ChEBI" id="CHEBI:57841"/>
    </ligand>
</feature>
<dbReference type="InterPro" id="IPR036206">
    <property type="entry name" value="ThiamineP_synth_sf"/>
</dbReference>
<feature type="binding site" evidence="9">
    <location>
        <begin position="141"/>
        <end position="143"/>
    </location>
    <ligand>
        <name>2-[(2R,5Z)-2-carboxy-4-methylthiazol-5(2H)-ylidene]ethyl phosphate</name>
        <dbReference type="ChEBI" id="CHEBI:62899"/>
    </ligand>
</feature>
<feature type="binding site" evidence="9">
    <location>
        <position position="172"/>
    </location>
    <ligand>
        <name>2-[(2R,5Z)-2-carboxy-4-methylthiazol-5(2H)-ylidene]ethyl phosphate</name>
        <dbReference type="ChEBI" id="CHEBI:62899"/>
    </ligand>
</feature>
<comment type="cofactor">
    <cofactor evidence="9">
        <name>Mg(2+)</name>
        <dbReference type="ChEBI" id="CHEBI:18420"/>
    </cofactor>
    <text evidence="9">Binds 1 Mg(2+) ion per subunit.</text>
</comment>
<keyword evidence="2 9" id="KW-0808">Transferase</keyword>
<dbReference type="FunFam" id="3.20.20.70:FF:000096">
    <property type="entry name" value="Thiamine-phosphate synthase"/>
    <property type="match status" value="1"/>
</dbReference>
<comment type="similarity">
    <text evidence="9 10">Belongs to the thiamine-phosphate synthase family.</text>
</comment>
<comment type="catalytic activity">
    <reaction evidence="8 9 10">
        <text>2-[(2R,5Z)-2-carboxy-4-methylthiazol-5(2H)-ylidene]ethyl phosphate + 4-amino-2-methyl-5-(diphosphooxymethyl)pyrimidine + 2 H(+) = thiamine phosphate + CO2 + diphosphate</text>
        <dbReference type="Rhea" id="RHEA:47844"/>
        <dbReference type="ChEBI" id="CHEBI:15378"/>
        <dbReference type="ChEBI" id="CHEBI:16526"/>
        <dbReference type="ChEBI" id="CHEBI:33019"/>
        <dbReference type="ChEBI" id="CHEBI:37575"/>
        <dbReference type="ChEBI" id="CHEBI:57841"/>
        <dbReference type="ChEBI" id="CHEBI:62899"/>
        <dbReference type="EC" id="2.5.1.3"/>
    </reaction>
</comment>
<comment type="pathway">
    <text evidence="1 9 11">Cofactor biosynthesis; thiamine diphosphate biosynthesis; thiamine phosphate from 4-amino-2-methyl-5-diphosphomethylpyrimidine and 4-methyl-5-(2-phosphoethyl)-thiazole: step 1/1.</text>
</comment>
<evidence type="ECO:0000259" key="12">
    <source>
        <dbReference type="Pfam" id="PF02581"/>
    </source>
</evidence>
<dbReference type="Proteomes" id="UP000590460">
    <property type="component" value="Unassembled WGS sequence"/>
</dbReference>
<feature type="binding site" evidence="9">
    <location>
        <position position="76"/>
    </location>
    <ligand>
        <name>4-amino-2-methyl-5-(diphosphooxymethyl)pyrimidine</name>
        <dbReference type="ChEBI" id="CHEBI:57841"/>
    </ligand>
</feature>
<keyword evidence="5 9" id="KW-0784">Thiamine biosynthesis</keyword>
<feature type="binding site" evidence="9">
    <location>
        <begin position="192"/>
        <end position="193"/>
    </location>
    <ligand>
        <name>2-[(2R,5Z)-2-carboxy-4-methylthiazol-5(2H)-ylidene]ethyl phosphate</name>
        <dbReference type="ChEBI" id="CHEBI:62899"/>
    </ligand>
</feature>
<dbReference type="HAMAP" id="MF_00097">
    <property type="entry name" value="TMP_synthase"/>
    <property type="match status" value="1"/>
</dbReference>
<dbReference type="EC" id="2.5.1.3" evidence="9"/>
<dbReference type="InterPro" id="IPR034291">
    <property type="entry name" value="TMP_synthase"/>
</dbReference>
<evidence type="ECO:0000256" key="4">
    <source>
        <dbReference type="ARBA" id="ARBA00022842"/>
    </source>
</evidence>
<feature type="binding site" evidence="9">
    <location>
        <position position="96"/>
    </location>
    <ligand>
        <name>Mg(2+)</name>
        <dbReference type="ChEBI" id="CHEBI:18420"/>
    </ligand>
</feature>
<evidence type="ECO:0000256" key="1">
    <source>
        <dbReference type="ARBA" id="ARBA00005165"/>
    </source>
</evidence>
<feature type="binding site" evidence="9">
    <location>
        <position position="77"/>
    </location>
    <ligand>
        <name>Mg(2+)</name>
        <dbReference type="ChEBI" id="CHEBI:18420"/>
    </ligand>
</feature>
<comment type="caution">
    <text evidence="13">The sequence shown here is derived from an EMBL/GenBank/DDBJ whole genome shotgun (WGS) entry which is preliminary data.</text>
</comment>
<comment type="catalytic activity">
    <reaction evidence="7 9 10">
        <text>2-(2-carboxy-4-methylthiazol-5-yl)ethyl phosphate + 4-amino-2-methyl-5-(diphosphooxymethyl)pyrimidine + 2 H(+) = thiamine phosphate + CO2 + diphosphate</text>
        <dbReference type="Rhea" id="RHEA:47848"/>
        <dbReference type="ChEBI" id="CHEBI:15378"/>
        <dbReference type="ChEBI" id="CHEBI:16526"/>
        <dbReference type="ChEBI" id="CHEBI:33019"/>
        <dbReference type="ChEBI" id="CHEBI:37575"/>
        <dbReference type="ChEBI" id="CHEBI:57841"/>
        <dbReference type="ChEBI" id="CHEBI:62890"/>
        <dbReference type="EC" id="2.5.1.3"/>
    </reaction>
</comment>
<evidence type="ECO:0000256" key="11">
    <source>
        <dbReference type="RuleBase" id="RU004253"/>
    </source>
</evidence>
<proteinExistence type="inferred from homology"/>
<dbReference type="Gene3D" id="3.20.20.70">
    <property type="entry name" value="Aldolase class I"/>
    <property type="match status" value="1"/>
</dbReference>
<dbReference type="GO" id="GO:0004789">
    <property type="term" value="F:thiamine-phosphate diphosphorylase activity"/>
    <property type="evidence" value="ECO:0007669"/>
    <property type="project" value="UniProtKB-UniRule"/>
</dbReference>
<evidence type="ECO:0000256" key="3">
    <source>
        <dbReference type="ARBA" id="ARBA00022723"/>
    </source>
</evidence>
<dbReference type="UniPathway" id="UPA00060">
    <property type="reaction ID" value="UER00141"/>
</dbReference>
<dbReference type="Pfam" id="PF02581">
    <property type="entry name" value="TMP-TENI"/>
    <property type="match status" value="1"/>
</dbReference>
<evidence type="ECO:0000256" key="5">
    <source>
        <dbReference type="ARBA" id="ARBA00022977"/>
    </source>
</evidence>
<dbReference type="RefSeq" id="WP_168677455.1">
    <property type="nucleotide sequence ID" value="NZ_BPKV01000008.1"/>
</dbReference>
<feature type="binding site" evidence="9">
    <location>
        <begin position="41"/>
        <end position="45"/>
    </location>
    <ligand>
        <name>4-amino-2-methyl-5-(diphosphooxymethyl)pyrimidine</name>
        <dbReference type="ChEBI" id="CHEBI:57841"/>
    </ligand>
</feature>
<evidence type="ECO:0000313" key="14">
    <source>
        <dbReference type="Proteomes" id="UP000590460"/>
    </source>
</evidence>
<dbReference type="InterPro" id="IPR022998">
    <property type="entry name" value="ThiamineP_synth_TenI"/>
</dbReference>
<evidence type="ECO:0000256" key="2">
    <source>
        <dbReference type="ARBA" id="ARBA00022679"/>
    </source>
</evidence>
<reference evidence="13 14" key="1">
    <citation type="submission" date="2020-04" db="EMBL/GenBank/DDBJ databases">
        <title>MicrobeNet Type strains.</title>
        <authorList>
            <person name="Nicholson A.C."/>
        </authorList>
    </citation>
    <scope>NUCLEOTIDE SEQUENCE [LARGE SCALE GENOMIC DNA]</scope>
    <source>
        <strain evidence="13 14">CCUG 54536</strain>
    </source>
</reference>
<evidence type="ECO:0000256" key="9">
    <source>
        <dbReference type="HAMAP-Rule" id="MF_00097"/>
    </source>
</evidence>
<evidence type="ECO:0000256" key="8">
    <source>
        <dbReference type="ARBA" id="ARBA00047883"/>
    </source>
</evidence>
<comment type="catalytic activity">
    <reaction evidence="6 9 10">
        <text>4-methyl-5-(2-phosphooxyethyl)-thiazole + 4-amino-2-methyl-5-(diphosphooxymethyl)pyrimidine + H(+) = thiamine phosphate + diphosphate</text>
        <dbReference type="Rhea" id="RHEA:22328"/>
        <dbReference type="ChEBI" id="CHEBI:15378"/>
        <dbReference type="ChEBI" id="CHEBI:33019"/>
        <dbReference type="ChEBI" id="CHEBI:37575"/>
        <dbReference type="ChEBI" id="CHEBI:57841"/>
        <dbReference type="ChEBI" id="CHEBI:58296"/>
        <dbReference type="EC" id="2.5.1.3"/>
    </reaction>
</comment>
<dbReference type="SUPFAM" id="SSF51391">
    <property type="entry name" value="Thiamin phosphate synthase"/>
    <property type="match status" value="1"/>
</dbReference>